<accession>A0A5B9P3D8</accession>
<dbReference type="EMBL" id="CP042912">
    <property type="protein sequence ID" value="QEG20694.1"/>
    <property type="molecule type" value="Genomic_DNA"/>
</dbReference>
<feature type="region of interest" description="Disordered" evidence="1">
    <location>
        <begin position="44"/>
        <end position="124"/>
    </location>
</feature>
<dbReference type="SUPFAM" id="SSF50156">
    <property type="entry name" value="PDZ domain-like"/>
    <property type="match status" value="1"/>
</dbReference>
<dbReference type="PROSITE" id="PS50106">
    <property type="entry name" value="PDZ"/>
    <property type="match status" value="1"/>
</dbReference>
<evidence type="ECO:0000256" key="1">
    <source>
        <dbReference type="SAM" id="MobiDB-lite"/>
    </source>
</evidence>
<evidence type="ECO:0000259" key="3">
    <source>
        <dbReference type="PROSITE" id="PS50106"/>
    </source>
</evidence>
<dbReference type="SMART" id="SM00228">
    <property type="entry name" value="PDZ"/>
    <property type="match status" value="1"/>
</dbReference>
<feature type="region of interest" description="Disordered" evidence="1">
    <location>
        <begin position="191"/>
        <end position="276"/>
    </location>
</feature>
<evidence type="ECO:0000256" key="2">
    <source>
        <dbReference type="SAM" id="SignalP"/>
    </source>
</evidence>
<dbReference type="KEGG" id="mff:MFFC18_05450"/>
<dbReference type="InterPro" id="IPR001478">
    <property type="entry name" value="PDZ"/>
</dbReference>
<protein>
    <submittedName>
        <fullName evidence="4">PDZ domain (Also known as DHR or GLGF)</fullName>
    </submittedName>
</protein>
<dbReference type="InterPro" id="IPR036034">
    <property type="entry name" value="PDZ_sf"/>
</dbReference>
<reference evidence="4 5" key="1">
    <citation type="submission" date="2019-08" db="EMBL/GenBank/DDBJ databases">
        <title>Deep-cultivation of Planctomycetes and their phenomic and genomic characterization uncovers novel biology.</title>
        <authorList>
            <person name="Wiegand S."/>
            <person name="Jogler M."/>
            <person name="Boedeker C."/>
            <person name="Pinto D."/>
            <person name="Vollmers J."/>
            <person name="Rivas-Marin E."/>
            <person name="Kohn T."/>
            <person name="Peeters S.H."/>
            <person name="Heuer A."/>
            <person name="Rast P."/>
            <person name="Oberbeckmann S."/>
            <person name="Bunk B."/>
            <person name="Jeske O."/>
            <person name="Meyerdierks A."/>
            <person name="Storesund J.E."/>
            <person name="Kallscheuer N."/>
            <person name="Luecker S."/>
            <person name="Lage O.M."/>
            <person name="Pohl T."/>
            <person name="Merkel B.J."/>
            <person name="Hornburger P."/>
            <person name="Mueller R.-W."/>
            <person name="Bruemmer F."/>
            <person name="Labrenz M."/>
            <person name="Spormann A.M."/>
            <person name="Op den Camp H."/>
            <person name="Overmann J."/>
            <person name="Amann R."/>
            <person name="Jetten M.S.M."/>
            <person name="Mascher T."/>
            <person name="Medema M.H."/>
            <person name="Devos D.P."/>
            <person name="Kaster A.-K."/>
            <person name="Ovreas L."/>
            <person name="Rohde M."/>
            <person name="Galperin M.Y."/>
            <person name="Jogler C."/>
        </authorList>
    </citation>
    <scope>NUCLEOTIDE SEQUENCE [LARGE SCALE GENOMIC DNA]</scope>
    <source>
        <strain evidence="4 5">FC18</strain>
    </source>
</reference>
<feature type="chain" id="PRO_5022779450" evidence="2">
    <location>
        <begin position="24"/>
        <end position="293"/>
    </location>
</feature>
<evidence type="ECO:0000313" key="5">
    <source>
        <dbReference type="Proteomes" id="UP000322214"/>
    </source>
</evidence>
<feature type="domain" description="PDZ" evidence="3">
    <location>
        <begin position="115"/>
        <end position="197"/>
    </location>
</feature>
<gene>
    <name evidence="4" type="ORF">MFFC18_05450</name>
</gene>
<feature type="compositionally biased region" description="Low complexity" evidence="1">
    <location>
        <begin position="60"/>
        <end position="73"/>
    </location>
</feature>
<keyword evidence="5" id="KW-1185">Reference proteome</keyword>
<dbReference type="Gene3D" id="2.30.42.10">
    <property type="match status" value="1"/>
</dbReference>
<evidence type="ECO:0000313" key="4">
    <source>
        <dbReference type="EMBL" id="QEG20694.1"/>
    </source>
</evidence>
<feature type="compositionally biased region" description="Basic and acidic residues" evidence="1">
    <location>
        <begin position="97"/>
        <end position="106"/>
    </location>
</feature>
<dbReference type="RefSeq" id="WP_075084700.1">
    <property type="nucleotide sequence ID" value="NZ_CP042912.1"/>
</dbReference>
<proteinExistence type="predicted"/>
<dbReference type="Pfam" id="PF13180">
    <property type="entry name" value="PDZ_2"/>
    <property type="match status" value="1"/>
</dbReference>
<keyword evidence="2" id="KW-0732">Signal</keyword>
<name>A0A5B9P3D8_9BACT</name>
<dbReference type="Proteomes" id="UP000322214">
    <property type="component" value="Chromosome"/>
</dbReference>
<dbReference type="AlphaFoldDB" id="A0A5B9P3D8"/>
<feature type="signal peptide" evidence="2">
    <location>
        <begin position="1"/>
        <end position="23"/>
    </location>
</feature>
<organism evidence="4 5">
    <name type="scientific">Mariniblastus fucicola</name>
    <dbReference type="NCBI Taxonomy" id="980251"/>
    <lineage>
        <taxon>Bacteria</taxon>
        <taxon>Pseudomonadati</taxon>
        <taxon>Planctomycetota</taxon>
        <taxon>Planctomycetia</taxon>
        <taxon>Pirellulales</taxon>
        <taxon>Pirellulaceae</taxon>
        <taxon>Mariniblastus</taxon>
    </lineage>
</organism>
<sequence precursor="true">MKFCLKSVLVLFALVFALGTVPAEDASAQGPIIRRMRERLNGGKPLLPFVPESEPEKSGASKSSKTPTPATKKSGAKKEANAKTPTLAKRPTPASKEGQKNPKIKLESPGGSSSRLSVSDKQREGAKGFGMMLQPVGETFVISKIDQRGNAAEAGLRRGDVIEEIGGAPIQVIEEFEAIAKAMSGGDRVEFSVSRRGNKPEKITVQYGQPDPDEEIDSDDLKIAPRALEPKPTATRRRISDRYEPSVGSGLKSIYEGAGDANKPSSILTPAPAPANRVQSLEELDFPALESGK</sequence>
<feature type="compositionally biased region" description="Low complexity" evidence="1">
    <location>
        <begin position="108"/>
        <end position="117"/>
    </location>
</feature>